<sequence length="261" mass="27435">MRARLSPTASCIADVPAGVEAVVETFGSSICTFAKGNWSILTGGKWRDLRAGGVERRAMASKCVKEKLGGALERIEGEKGDGERSVFGERRRGHKGAEKVSWETSGGGNKRERRFEGGIVVVARVLTSARDDSVRERRESAGHGDVGGQGGVGAVVRRGGWGWVRDIDGGMRPEVRTSKGGFGDAGAPRCGGCLLLTAGVREGAVERGAVVDVVVWEEARGAVMPALMRRLYSAIGCRVAALVCRGAELGAEVRSNTLLAG</sequence>
<name>A0AAD7IJB6_9AGAR</name>
<feature type="region of interest" description="Disordered" evidence="1">
    <location>
        <begin position="79"/>
        <end position="109"/>
    </location>
</feature>
<gene>
    <name evidence="2" type="ORF">B0H16DRAFT_1857944</name>
</gene>
<accession>A0AAD7IJB6</accession>
<evidence type="ECO:0000256" key="1">
    <source>
        <dbReference type="SAM" id="MobiDB-lite"/>
    </source>
</evidence>
<evidence type="ECO:0000313" key="3">
    <source>
        <dbReference type="Proteomes" id="UP001215598"/>
    </source>
</evidence>
<dbReference type="EMBL" id="JARKIB010000087">
    <property type="protein sequence ID" value="KAJ7744419.1"/>
    <property type="molecule type" value="Genomic_DNA"/>
</dbReference>
<comment type="caution">
    <text evidence="2">The sequence shown here is derived from an EMBL/GenBank/DDBJ whole genome shotgun (WGS) entry which is preliminary data.</text>
</comment>
<reference evidence="2" key="1">
    <citation type="submission" date="2023-03" db="EMBL/GenBank/DDBJ databases">
        <title>Massive genome expansion in bonnet fungi (Mycena s.s.) driven by repeated elements and novel gene families across ecological guilds.</title>
        <authorList>
            <consortium name="Lawrence Berkeley National Laboratory"/>
            <person name="Harder C.B."/>
            <person name="Miyauchi S."/>
            <person name="Viragh M."/>
            <person name="Kuo A."/>
            <person name="Thoen E."/>
            <person name="Andreopoulos B."/>
            <person name="Lu D."/>
            <person name="Skrede I."/>
            <person name="Drula E."/>
            <person name="Henrissat B."/>
            <person name="Morin E."/>
            <person name="Kohler A."/>
            <person name="Barry K."/>
            <person name="LaButti K."/>
            <person name="Morin E."/>
            <person name="Salamov A."/>
            <person name="Lipzen A."/>
            <person name="Mereny Z."/>
            <person name="Hegedus B."/>
            <person name="Baldrian P."/>
            <person name="Stursova M."/>
            <person name="Weitz H."/>
            <person name="Taylor A."/>
            <person name="Grigoriev I.V."/>
            <person name="Nagy L.G."/>
            <person name="Martin F."/>
            <person name="Kauserud H."/>
        </authorList>
    </citation>
    <scope>NUCLEOTIDE SEQUENCE</scope>
    <source>
        <strain evidence="2">CBHHK182m</strain>
    </source>
</reference>
<dbReference type="AlphaFoldDB" id="A0AAD7IJB6"/>
<evidence type="ECO:0000313" key="2">
    <source>
        <dbReference type="EMBL" id="KAJ7744419.1"/>
    </source>
</evidence>
<protein>
    <submittedName>
        <fullName evidence="2">Uncharacterized protein</fullName>
    </submittedName>
</protein>
<feature type="compositionally biased region" description="Basic and acidic residues" evidence="1">
    <location>
        <begin position="79"/>
        <end position="101"/>
    </location>
</feature>
<dbReference type="Proteomes" id="UP001215598">
    <property type="component" value="Unassembled WGS sequence"/>
</dbReference>
<keyword evidence="3" id="KW-1185">Reference proteome</keyword>
<organism evidence="2 3">
    <name type="scientific">Mycena metata</name>
    <dbReference type="NCBI Taxonomy" id="1033252"/>
    <lineage>
        <taxon>Eukaryota</taxon>
        <taxon>Fungi</taxon>
        <taxon>Dikarya</taxon>
        <taxon>Basidiomycota</taxon>
        <taxon>Agaricomycotina</taxon>
        <taxon>Agaricomycetes</taxon>
        <taxon>Agaricomycetidae</taxon>
        <taxon>Agaricales</taxon>
        <taxon>Marasmiineae</taxon>
        <taxon>Mycenaceae</taxon>
        <taxon>Mycena</taxon>
    </lineage>
</organism>
<proteinExistence type="predicted"/>